<dbReference type="InterPro" id="IPR051083">
    <property type="entry name" value="GrpII_Intron_Splice-Mob/Def"/>
</dbReference>
<protein>
    <recommendedName>
        <fullName evidence="2">Reverse transcriptase domain-containing protein</fullName>
    </recommendedName>
</protein>
<evidence type="ECO:0000313" key="4">
    <source>
        <dbReference type="Proteomes" id="UP000366872"/>
    </source>
</evidence>
<dbReference type="AlphaFoldDB" id="A0A6C2U8D9"/>
<evidence type="ECO:0000313" key="3">
    <source>
        <dbReference type="EMBL" id="VGO16320.1"/>
    </source>
</evidence>
<proteinExistence type="inferred from homology"/>
<dbReference type="PANTHER" id="PTHR34047">
    <property type="entry name" value="NUCLEAR INTRON MATURASE 1, MITOCHONDRIAL-RELATED"/>
    <property type="match status" value="1"/>
</dbReference>
<organism evidence="3 4">
    <name type="scientific">Pontiella desulfatans</name>
    <dbReference type="NCBI Taxonomy" id="2750659"/>
    <lineage>
        <taxon>Bacteria</taxon>
        <taxon>Pseudomonadati</taxon>
        <taxon>Kiritimatiellota</taxon>
        <taxon>Kiritimatiellia</taxon>
        <taxon>Kiritimatiellales</taxon>
        <taxon>Pontiellaceae</taxon>
        <taxon>Pontiella</taxon>
    </lineage>
</organism>
<sequence>MTLHASSIEWAIDFVADHSDGDLFPKVPEMEAIRARRGEFVSLLEGKQLSSFKPGPSRRFIVPKDEISYRQATQLDPQDSLILSALIHQFGAGIERRRKSSRHVHSYRFSPTVEGGLYGADSAWNDFWCQAHESSKAHPIILYCDIADFYNQVYHHDVENQLIESGFPNQAVKWLISLLESTTAGVSRGVPVGPHGIHLIAEASLIPIDDSISHNGLNCIRYADDIVVFCDTMKEAKLALATIAGVLDKQQRLMLQKHKTRFYEAPKFQALCRTMIEDRPISPDEAGLLKLIKKYSGGNRYKTILYSQISKKDWESISENTIRGIIEDYISAEPIDFIRLRWFYRRLTQIGHPGAVHVSLHCLDQLAPCFANICLYLASVQSIEPKQWEDIGTRLIKLLDSEEVKSNEYFSLSILSLFSKNKKINHFASLAGSFQSSPSFVRREIFLAAMTNSAYPWIREHKESFINMDPWQKMAFIYCCSGLPRDEKKYFINRWEFDRPFEKVLAKWSRAEGSS</sequence>
<dbReference type="Proteomes" id="UP000366872">
    <property type="component" value="Unassembled WGS sequence"/>
</dbReference>
<reference evidence="3 4" key="1">
    <citation type="submission" date="2019-04" db="EMBL/GenBank/DDBJ databases">
        <authorList>
            <person name="Van Vliet M D."/>
        </authorList>
    </citation>
    <scope>NUCLEOTIDE SEQUENCE [LARGE SCALE GENOMIC DNA]</scope>
    <source>
        <strain evidence="3 4">F1</strain>
    </source>
</reference>
<accession>A0A6C2U8D9</accession>
<dbReference type="InterPro" id="IPR000477">
    <property type="entry name" value="RT_dom"/>
</dbReference>
<evidence type="ECO:0000256" key="1">
    <source>
        <dbReference type="ARBA" id="ARBA00034120"/>
    </source>
</evidence>
<dbReference type="CDD" id="cd01646">
    <property type="entry name" value="RT_Bac_retron_I"/>
    <property type="match status" value="1"/>
</dbReference>
<dbReference type="Pfam" id="PF00078">
    <property type="entry name" value="RVT_1"/>
    <property type="match status" value="1"/>
</dbReference>
<gene>
    <name evidence="3" type="ORF">PDESU_04911</name>
</gene>
<dbReference type="PANTHER" id="PTHR34047:SF8">
    <property type="entry name" value="PROTEIN YKFC"/>
    <property type="match status" value="1"/>
</dbReference>
<comment type="similarity">
    <text evidence="1">Belongs to the bacterial reverse transcriptase family.</text>
</comment>
<dbReference type="RefSeq" id="WP_136081848.1">
    <property type="nucleotide sequence ID" value="NZ_CAAHFG010000003.1"/>
</dbReference>
<dbReference type="EMBL" id="CAAHFG010000003">
    <property type="protein sequence ID" value="VGO16320.1"/>
    <property type="molecule type" value="Genomic_DNA"/>
</dbReference>
<evidence type="ECO:0000259" key="2">
    <source>
        <dbReference type="Pfam" id="PF00078"/>
    </source>
</evidence>
<feature type="domain" description="Reverse transcriptase" evidence="2">
    <location>
        <begin position="118"/>
        <end position="268"/>
    </location>
</feature>
<keyword evidence="4" id="KW-1185">Reference proteome</keyword>
<name>A0A6C2U8D9_PONDE</name>